<reference evidence="9 10" key="1">
    <citation type="journal article" date="2017" name="Genome Announc.">
        <title>Genome sequence of the saprophytic ascomycete Epicoccum nigrum ICMP 19927 strain isolated from New Zealand.</title>
        <authorList>
            <person name="Fokin M."/>
            <person name="Fleetwood D."/>
            <person name="Weir B.S."/>
            <person name="Villas-Boas S.G."/>
        </authorList>
    </citation>
    <scope>NUCLEOTIDE SEQUENCE [LARGE SCALE GENOMIC DNA]</scope>
    <source>
        <strain evidence="9 10">ICMP 19927</strain>
    </source>
</reference>
<dbReference type="InterPro" id="IPR010071">
    <property type="entry name" value="AA_adenyl_dom"/>
</dbReference>
<dbReference type="STRING" id="105696.A0A1Y2LIL9"/>
<dbReference type="InterPro" id="IPR000873">
    <property type="entry name" value="AMP-dep_synth/lig_dom"/>
</dbReference>
<dbReference type="SUPFAM" id="SSF53335">
    <property type="entry name" value="S-adenosyl-L-methionine-dependent methyltransferases"/>
    <property type="match status" value="2"/>
</dbReference>
<evidence type="ECO:0000256" key="7">
    <source>
        <dbReference type="SAM" id="MobiDB-lite"/>
    </source>
</evidence>
<dbReference type="GO" id="GO:0043041">
    <property type="term" value="P:amino acid activation for nonribosomal peptide biosynthetic process"/>
    <property type="evidence" value="ECO:0007669"/>
    <property type="project" value="TreeGrafter"/>
</dbReference>
<comment type="similarity">
    <text evidence="6">Belongs to the NRP synthetase family.</text>
</comment>
<dbReference type="Gene3D" id="3.40.50.980">
    <property type="match status" value="4"/>
</dbReference>
<dbReference type="GO" id="GO:0005737">
    <property type="term" value="C:cytoplasm"/>
    <property type="evidence" value="ECO:0007669"/>
    <property type="project" value="TreeGrafter"/>
</dbReference>
<dbReference type="InterPro" id="IPR045851">
    <property type="entry name" value="AMP-bd_C_sf"/>
</dbReference>
<dbReference type="CDD" id="cd05918">
    <property type="entry name" value="A_NRPS_SidN3_like"/>
    <property type="match status" value="3"/>
</dbReference>
<dbReference type="FunFam" id="1.10.1200.10:FF:000005">
    <property type="entry name" value="Nonribosomal peptide synthetase 1"/>
    <property type="match status" value="4"/>
</dbReference>
<dbReference type="InterPro" id="IPR001242">
    <property type="entry name" value="Condensation_dom"/>
</dbReference>
<dbReference type="InterPro" id="IPR020845">
    <property type="entry name" value="AMP-binding_CS"/>
</dbReference>
<dbReference type="InterPro" id="IPR009081">
    <property type="entry name" value="PP-bd_ACP"/>
</dbReference>
<evidence type="ECO:0000313" key="9">
    <source>
        <dbReference type="EMBL" id="OSS43873.1"/>
    </source>
</evidence>
<dbReference type="CDD" id="cd19542">
    <property type="entry name" value="CT_NRPS-like"/>
    <property type="match status" value="1"/>
</dbReference>
<keyword evidence="2" id="KW-0597">Phosphoprotein</keyword>
<dbReference type="CDD" id="cd19545">
    <property type="entry name" value="FUM14_C_NRPS-like"/>
    <property type="match status" value="2"/>
</dbReference>
<dbReference type="Gene3D" id="3.40.50.150">
    <property type="entry name" value="Vaccinia Virus protein VP39"/>
    <property type="match status" value="2"/>
</dbReference>
<dbReference type="SUPFAM" id="SSF52777">
    <property type="entry name" value="CoA-dependent acyltransferases"/>
    <property type="match status" value="9"/>
</dbReference>
<dbReference type="Gene3D" id="3.30.300.30">
    <property type="match status" value="6"/>
</dbReference>
<dbReference type="FunFam" id="3.40.50.980:FF:000001">
    <property type="entry name" value="Non-ribosomal peptide synthetase"/>
    <property type="match status" value="3"/>
</dbReference>
<dbReference type="Pfam" id="PF00668">
    <property type="entry name" value="Condensation"/>
    <property type="match status" value="5"/>
</dbReference>
<dbReference type="GO" id="GO:0016874">
    <property type="term" value="F:ligase activity"/>
    <property type="evidence" value="ECO:0007669"/>
    <property type="project" value="UniProtKB-KW"/>
</dbReference>
<dbReference type="InterPro" id="IPR042099">
    <property type="entry name" value="ANL_N_sf"/>
</dbReference>
<dbReference type="InterPro" id="IPR036736">
    <property type="entry name" value="ACP-like_sf"/>
</dbReference>
<feature type="domain" description="Carrier" evidence="8">
    <location>
        <begin position="5361"/>
        <end position="5437"/>
    </location>
</feature>
<name>A0A1Y2LIL9_EPING</name>
<dbReference type="InterPro" id="IPR023213">
    <property type="entry name" value="CAT-like_dom_sf"/>
</dbReference>
<evidence type="ECO:0000313" key="10">
    <source>
        <dbReference type="Proteomes" id="UP000193240"/>
    </source>
</evidence>
<dbReference type="Pfam" id="PF13649">
    <property type="entry name" value="Methyltransf_25"/>
    <property type="match status" value="1"/>
</dbReference>
<feature type="domain" description="Carrier" evidence="8">
    <location>
        <begin position="4276"/>
        <end position="4352"/>
    </location>
</feature>
<dbReference type="InterPro" id="IPR006162">
    <property type="entry name" value="Ppantetheine_attach_site"/>
</dbReference>
<evidence type="ECO:0000256" key="1">
    <source>
        <dbReference type="ARBA" id="ARBA00022450"/>
    </source>
</evidence>
<dbReference type="Pfam" id="PF00501">
    <property type="entry name" value="AMP-binding"/>
    <property type="match status" value="6"/>
</dbReference>
<dbReference type="CDD" id="cd19531">
    <property type="entry name" value="LCL_NRPS-like"/>
    <property type="match status" value="1"/>
</dbReference>
<dbReference type="FunFam" id="3.30.559.30:FF:000003">
    <property type="entry name" value="Nonribosomal peptide synthase SidD"/>
    <property type="match status" value="2"/>
</dbReference>
<feature type="domain" description="Carrier" evidence="8">
    <location>
        <begin position="1704"/>
        <end position="1780"/>
    </location>
</feature>
<dbReference type="FunFam" id="3.40.50.12780:FF:000014">
    <property type="entry name" value="Nonribosomal peptide synthetase 1"/>
    <property type="match status" value="2"/>
</dbReference>
<keyword evidence="5" id="KW-0843">Virulence</keyword>
<dbReference type="InParanoid" id="A0A1Y2LIL9"/>
<evidence type="ECO:0000256" key="3">
    <source>
        <dbReference type="ARBA" id="ARBA00022598"/>
    </source>
</evidence>
<dbReference type="Proteomes" id="UP000193240">
    <property type="component" value="Unassembled WGS sequence"/>
</dbReference>
<accession>A0A1Y2LIL9</accession>
<dbReference type="GO" id="GO:0044550">
    <property type="term" value="P:secondary metabolite biosynthetic process"/>
    <property type="evidence" value="ECO:0007669"/>
    <property type="project" value="TreeGrafter"/>
</dbReference>
<dbReference type="InterPro" id="IPR013216">
    <property type="entry name" value="Methyltransf_11"/>
</dbReference>
<evidence type="ECO:0000256" key="5">
    <source>
        <dbReference type="ARBA" id="ARBA00023026"/>
    </source>
</evidence>
<feature type="region of interest" description="Disordered" evidence="7">
    <location>
        <begin position="3769"/>
        <end position="3796"/>
    </location>
</feature>
<feature type="domain" description="Carrier" evidence="8">
    <location>
        <begin position="2761"/>
        <end position="2837"/>
    </location>
</feature>
<dbReference type="SUPFAM" id="SSF47336">
    <property type="entry name" value="ACP-like"/>
    <property type="match status" value="4"/>
</dbReference>
<dbReference type="InterPro" id="IPR041698">
    <property type="entry name" value="Methyltransf_25"/>
</dbReference>
<dbReference type="GO" id="GO:0008757">
    <property type="term" value="F:S-adenosylmethionine-dependent methyltransferase activity"/>
    <property type="evidence" value="ECO:0007669"/>
    <property type="project" value="InterPro"/>
</dbReference>
<dbReference type="NCBIfam" id="NF003417">
    <property type="entry name" value="PRK04813.1"/>
    <property type="match status" value="8"/>
</dbReference>
<keyword evidence="10" id="KW-1185">Reference proteome</keyword>
<keyword evidence="4" id="KW-0677">Repeat</keyword>
<dbReference type="Gene3D" id="3.40.50.12780">
    <property type="entry name" value="N-terminal domain of ligase-like"/>
    <property type="match status" value="4"/>
</dbReference>
<dbReference type="EMBL" id="KZ107861">
    <property type="protein sequence ID" value="OSS43873.1"/>
    <property type="molecule type" value="Genomic_DNA"/>
</dbReference>
<dbReference type="Gene3D" id="3.30.559.30">
    <property type="entry name" value="Nonribosomal peptide synthetase, condensation domain"/>
    <property type="match status" value="5"/>
</dbReference>
<dbReference type="CDD" id="cd05930">
    <property type="entry name" value="A_NRPS"/>
    <property type="match status" value="2"/>
</dbReference>
<dbReference type="PANTHER" id="PTHR45527">
    <property type="entry name" value="NONRIBOSOMAL PEPTIDE SYNTHETASE"/>
    <property type="match status" value="1"/>
</dbReference>
<organism evidence="9 10">
    <name type="scientific">Epicoccum nigrum</name>
    <name type="common">Soil fungus</name>
    <name type="synonym">Epicoccum purpurascens</name>
    <dbReference type="NCBI Taxonomy" id="105696"/>
    <lineage>
        <taxon>Eukaryota</taxon>
        <taxon>Fungi</taxon>
        <taxon>Dikarya</taxon>
        <taxon>Ascomycota</taxon>
        <taxon>Pezizomycotina</taxon>
        <taxon>Dothideomycetes</taxon>
        <taxon>Pleosporomycetidae</taxon>
        <taxon>Pleosporales</taxon>
        <taxon>Pleosporineae</taxon>
        <taxon>Didymellaceae</taxon>
        <taxon>Epicoccum</taxon>
    </lineage>
</organism>
<dbReference type="InterPro" id="IPR029063">
    <property type="entry name" value="SAM-dependent_MTases_sf"/>
</dbReference>
<dbReference type="FunFam" id="3.30.300.30:FF:000015">
    <property type="entry name" value="Nonribosomal peptide synthase SidD"/>
    <property type="match status" value="2"/>
</dbReference>
<keyword evidence="1" id="KW-0596">Phosphopantetheine</keyword>
<dbReference type="SUPFAM" id="SSF56801">
    <property type="entry name" value="Acetyl-CoA synthetase-like"/>
    <property type="match status" value="5"/>
</dbReference>
<dbReference type="Pfam" id="PF00550">
    <property type="entry name" value="PP-binding"/>
    <property type="match status" value="4"/>
</dbReference>
<dbReference type="InterPro" id="IPR020806">
    <property type="entry name" value="PKS_PP-bd"/>
</dbReference>
<dbReference type="GO" id="GO:0031177">
    <property type="term" value="F:phosphopantetheine binding"/>
    <property type="evidence" value="ECO:0007669"/>
    <property type="project" value="InterPro"/>
</dbReference>
<protein>
    <recommendedName>
        <fullName evidence="8">Carrier domain-containing protein</fullName>
    </recommendedName>
</protein>
<keyword evidence="3" id="KW-0436">Ligase</keyword>
<dbReference type="PROSITE" id="PS00012">
    <property type="entry name" value="PHOSPHOPANTETHEINE"/>
    <property type="match status" value="4"/>
</dbReference>
<evidence type="ECO:0000256" key="2">
    <source>
        <dbReference type="ARBA" id="ARBA00022553"/>
    </source>
</evidence>
<evidence type="ECO:0000256" key="6">
    <source>
        <dbReference type="ARBA" id="ARBA00029454"/>
    </source>
</evidence>
<dbReference type="NCBIfam" id="TIGR01733">
    <property type="entry name" value="AA-adenyl-dom"/>
    <property type="match status" value="4"/>
</dbReference>
<dbReference type="PROSITE" id="PS50075">
    <property type="entry name" value="CARRIER"/>
    <property type="match status" value="4"/>
</dbReference>
<sequence>MIPQTRLFKGDETQKMWHQNGDVPQSVERCVHDLFVEQAAAQPDAPAICAWDGELTYGELHALSTKLAVHLVGLGVKAESIVPLCFEKSMWTVVAMLAVLKAGGAFVPLDPDHPQIRNKEILQQTAATILLTSARYSTLWENSTYDVVSIDKPTIDELAVKPLEDHRTAEPNNAVYVMFTSGSTGKPKGVVLEHRTVTTNCFGHGKAFGLSPRTRALQFASYTFDVCITEIITTLMFGGCVCIPSESDRRNDLAKAINAMNINWALLTPTTARVLDPSSVFTLETLVLGGEQVVRSDWKRWNGYVQVINTYGPTECSVWCTCYVGVPNSESGLIGKPFASVCWVVDADDHNKLAPTGLVGELLIEGPILARGYLNDAKKTEEAFIKNPTWLTQGVGGYPGRQGRLYKTGDLVQYSSDGNLVYIGRKDGQVKVRGQRLKLGEVEHHLRDFSVWQRQQTQVDEHDRQLKYWVAQLQTSRPAELLCDKPRPATLSGSADVHTLKVDGLLYVKLQDFCNARGVTLFVVLLAAFRATHFRLTGQEDATIGTANANRDRSELKDMVGFFANMQCLRITVGGETFEELVQQVQAVAVASLANQDVPFERIVSKLKKDRDLSRHPLVQLVFAVHSQRDLGKLTLEGVETEGVGDTATSRFDLEFHFFQESNRLRGDVIFSTDLYAPETIDNMLSLFRNVLEACLKEPEAVVASMALVTEADYAQLDRMGLIRVEETGYPRQSSIVDVFRQQASTHPSRIAVKDASAEMSYAQLDAASDVLAQWLRRRSLAPETLIGVFAGRSCQTIVAFLGILKANLAYLPFDVKIPTGRMEAILSSLPGEDQRVVLVGADEQPPDVKLRNVEFVRIAEALDEQANEESGLQEPVAAAARPSATSLAYVMFTSGSTGQPKGVMVEHRGIVRLVRDNNLVQHLPESRVMAHMSSLAFDASTWEIYACLLNGGTLICIDAETVLNPELVLQMFTRHKIRTAAIATALVRQYFAARPAIIALLDMLCVGGEVLLPRDFFALGNLLKHKLVNCYGPTENVVNSTIFHFTKDEKCINGVPIGRALSNSGAYVMDSELRLVPLGVVGELVVTGDGLARGYTDPKRDVGRFVSVTIAGQTVRAYRTGDYVRYRPTDGHLEYFGRMDGQVKIRGQRVELGEIEHVLRSHKCVSDAVIVLQQHEGDEVRLAGFVTVDEGVAAVDEQPDDGDGNNSGGGSGNKDESQHVGTWGEKFSNDIYSLVSNVQKERIGRDFIGWTSMYDGSEIDKAEMNEWLDDTINTITTMLNNGKSGSVLEIGSGTGMILFNLGDGLQSYVGLDPSRKAVEFVAEVAQTMPAMADKIRLHKATAEDVGRLEQPVAAELVVLNSVVQYFPSQEYLFKVIEELLKVAGVQTIFFGDIRSYALHREFLATRALHIAGDKATKADMRRMVSDMERVERELLVDPAFFTALPSRLPELVEHVEILPKKMKATNELSCYRYAAVVHVRSQHGQKQEVQHVGHDEWIDFSERKLDRQSLQQQLTSLSSLPTIAVSNIPYSKTIVSRCLVELLDNADADAGAPDAPGWLTSVYQQAKHQPSLSATDLVELAQESGCRVEISWSRQYSQRGGLDAIFHRYPPRNGENRILFRFPTDHADRPLHGLSSRPLRQQFLKKTQQQLLEMLEAQLPAYMVPQAITVLDAMPVTQNGKVDRKALEQRTQAERSSRTPVQQSLSEAERRMQQLWAQVLGITADSIGLDDSFFRLGGDSIAAMKLVGEARKQGMQLSVADLFRHPKLAALASLDINSSDITAEEEEIAAFSLLGADADATQVRKEVAASCGVDADLVEDVYPCSPLQEGLVSLTAKRAGDYIMQSVLELGSGIDEGVFRAAWEHVIRSTAILRTRVVQHSELGLLQAVVAEDMRWTEAEGLEEYLDKDKSVSMGLGDPLARYAVVKEEQEGGDAKRWFVWTAHHALYDGWSLPRIMDAVAKAYSGGEVEQQKQPSFQSFIKHLAQQDPDEAATYWQAALADCEATLFPVLPSAVQQPVADASIHYQCAPLPKTASDMTTSTLIRAAWAILASRYTGSDDVVFGAVVTGRNAPVAGIEAVVGPTIATVPVRVQVRKDQTAAAFLSSVQQQATEMIPYEQTGLQRIAGMGAGAQHACGFQTLLVVQPANNSLAGDSALGEWRGGLKLQGFTTYGLTVQCMLAAEGAGIAVTASFNERIVERWLVEKMLSQFSYMMQQLARVGPETMLAGIDALTPKDRQELWTCNGEVPAAVERCVHDLFAEQAQARPDAPAICAWDGELTYGELDALSTKLAGHLVELGVKAEDIVPLCFEKSMWTVVAMLAVLKAGGAFVPLDPDHPRSRHEEVLKQTQAGLVLTSAQHVSLWADSALQVVTVSDAFLCQLLPDTGHIQPLSRPGNAAYTIFTSGSTSIPKGVVLEHQAVSTSCLSHGVAFGFTQHTRALQFASYTFDACITEIITTLLFGGSRLLDPASVTTLKNLVLGGEQVRAADWERWVGHVKLTNGYGPAECCVSCAAYSGGKGGFKSGLIGKPIASVSWVVDASNHEQLEPVGAVGELLVEGPILARSYLNDAEKTRAAFISDPTWLVEGGDGCPGRRGRLYKTGDLVRYDADGNLVYMGRKDDQVKVRGQRIELGEVEHHLRACMPEIQQLAVEVVLPTGEGANATLAAFLQLENGLQGTPSTNGLDNTRLLAQVLFLRDVEEEMLRRLPKHMVPTVYFAVGQLPTMTSDKMDRRRLREIGASFSAQQLAELRTASDGAKRAPSTEAERMMQQLWAGVLGVSADSIGLDDSFFRLGGDSIAAMKLVGEARRHGMQLSVADLFRHPRLDQSAAVAVSSSHGSSTAIPRANYQGPVEQSFAQGRLWFLEQLHPGLTWYLMPFAVRIKGPLQLAALNSALLAVEHRHETLRTTFATINGTSVQDVKPFCPRDAKVINVPRNDEQGLASIVQQDQTQPFDLRTEPGWRVSIYRLNENNHVLSIVMHHIVSDGWSADVLMRELGAFYSAAVRGEDPLSQVQPLPVQYRDFSVWQRQQAQVDEYDKQLKYWLAQLQTSRPAELLCDKPRPAALSGSADVRTLKVDGLLYVKLKEFCNARGVTLFVVLLAAFRATHFRLTGQEDATIGTANANRDRSELKDMVGFFVNMQCLRITVGGETFEELVQQVQAVAVASLANQDVPFERIVSKLKKDRDLSRHPLVQLVFAVHSQQDLGKLTLEGVETEGVGDTATSRFDLEFHFFQESNRLRGDVIFSTDLYAPETIDNMLSLFRNVLEACLKEPEAAVASMALVTEADYAQLDRMGLIQVEETGYPRQSSIVDVFRQQASAHPSRIAVKDASAEMSYAQLDAASDVLAQWLRRRSLAPETLVGVFASRSCQTIVAFLGILKANLAYLPFDVKIPAGRMEAILSSLPGEDQRVIFVGADEQPPDVKLRNVEFIRIVEALDEQANEESGLQEPVAAAARPSATSLAYVMFTSGSTGQPKGVMVEHRGIVRLVRDNSLVQRLPTSPIMAHVANLAFDGSTWEIYACLLNGGTLVCIESMVVLDPDAILQHFYMHKVQTAFLTTALFKTYATEVPALLATLDMFCVGGEAMHWQDLSVLHSDIVRKMIHVYGPTENTTFSTIFIQQKDHIYTNGVPIGRALSNSGAYVMDSELQLVPLGVVGELVVTGDGLARGYTDPQRNAGRFVSVTIGGQTVKAYRTGDYVRYRPVDGQLEFFGRMDGQVKIRGQRVELGEIEHVLRNHSSVRDAVTVLHQHDGDEVRLASFVTIDKGAAAVDKQPDDGDGNDSSGGSGGKDESQHVGTWEEKFDNDIYSPVSNVQKERVGRDFIGWTSMYDGSEIDKAEMNEWLDDTLSTMLNGGKPGSVLEIGSGTGMILFNLGDGLQSYVGLDPSRKAVEFVTEAAKTMPAMAGKIRLHKATAEDMSRLEQPVAAELVVLNSVVQYFPSQEYLFKVIEELLRVAGVQTIFFGDIRSYALHREFLAARALHVAGDKATKADIRRIVTDMERVERELLVDPAFFTALPSRLPELVEHVEILPKKMKATNELSCYRYAAVVHVRSQHGQKQEVQHVGHDEWIDFSERKLDRQSLQQQLTSLSSLPTIAVSNIPYSKTIVSRCLVELLDNADADAGAPDAPGWLASVYQRAQHQPSLSATDLVELAQESGCRVEISWNRQYSQRGGLDAIFHRYPLRNGENRILFRFPTDHADRPLHSLSSRPLRQQFLKKTQQQLLEMLEAQLPGYMVPQAITVLDAMPVTQNGKVDRKALEQRIQAKRSSRALVQQSLSEAERTMQQLWAQVLSIAPDSIGLDDSFFRLGGDSIAAMKLVGEARKQGMQLSVADLFRHPKLAALASLDINSSDITAQEEEIAAFSLLGADADATQVRKEVAAGCGVDADLVEDVYPCSPLQEGLVSLTAKRAGDYIMQSVLKLRNDVDEGALRAAWEHVIRSTAILRTRIVQHSELGLLQAVVTEDIEWRQADKLETYLKQDKGASMALGDPLARYAVVKEEQEGGEKKWWFVWTVHHALYDGWSLPRIMDAVEKAYGGTEIQKQPGFQAFIKHLGQQDPDEAAAYWQTALADCEATPFPALPAAVQQPVAEATVHYQCPALPKTASDMTTSTLIRAAWAILASRYTSSDDVVFGAVVTGRNAPVAGIEMIAGPTIATVPVRLRIERDQTVLAFLEGVQKQATEMIPHEQTGLQRIAKMGPDARHACGFQTLLAVQPVDDSFAGGSALGEWRGGSELQGFTTYGLMVQCTLVSEGVGITASFDERIVERWLVERMLGQLGFVMQQLATAEHETTTVGSIDTLTPGDKQQLWEWNAEVPAAVERCVHELFAEQAQARPDAPAICAWDGELTYGELDALSTKLAGHLVELGVKAEDIVPLCFEKSMWTVVAMLAVLKAGGAFVPLDPDHPQNRHEEILRQTKASLVLTSAQHVSLWADLALEVVTVSEAFLRQLLLDTGHIQPSSRPGNAAYIIFTSGSTGMPKGVVLAHNALSTSCLSHAKVLAFTSQTRCLQFAAYTFDACVAETLTTLVCGGVVCVPSEDDRRNNLTSAINNMNVNWMFLTPQVARTISPKEVPSVEALALGGEWVDHTDWARWTGHAKMTTVYGPTECCIFSNALAFPLENKSGNIGKSIASVSWVVDAGNHDQLVPVGSVGELLVEGPILARGYLNDADKTRAAFVEDPAWLLEGGGGCTGRHGRLYKTGDLVCYDPDGNLVYVGRKDDQVKVRGQRVELGEVEHHLRACMPEAKRVAVEVILPTGKGASTMLAAFLQLDDKAQGKPSANGSGESDFLARVVFLREVEEKMLKGLPGHMVPAVYFAVTELPMTVSDKTDRKRLREIGASFSAQQLAELRTASDGAKRVPSTEAERTMQQLWAGVLGVSADSIGLDDSFFRLGGDSIAAMKLVGEARRHGFRLSSAYVFRHPTLTQMSLAGVTSLNGSPQSVAPFSLLLPTIKDGILRQSVLLESSIQQQDVADILPTTHVQRVYINRGIESPREAFNYFFFDIGPELDAQLLRDSCRRLLNRFPILRSQFIFFREKLWQVVLLRPQLPFSRFEINGSLSEATRRICIEDINKTDPLGLPTSFMLYDGVCIPVIFRTLAALYMQESLPIVPSFPTYLAYARTQREASTRYWRELLEGSHITRATARLRPKVGEEPALLNIKVEKVIAAPQLPHNITMASLLSSAWALVLSSITGEEDVVYGHTVAGRNSDIPGIAEMVGPCLNVVPVRVRIQSAETPADLIRSVHEQHASLGEADLAQLDEIIHDCTDWPAGSKFDTMVQHQNIDEHPEVCFAGETTRLQWFDNPFAIAQQLYFFSLPQAGQLKLTVGGNTRLLTVEAAHSILEVLAATVAKLSRNIDGPLSSCRFSFPLCI</sequence>
<gene>
    <name evidence="9" type="ORF">B5807_11703</name>
</gene>
<proteinExistence type="inferred from homology"/>
<feature type="region of interest" description="Disordered" evidence="7">
    <location>
        <begin position="1195"/>
        <end position="1221"/>
    </location>
</feature>
<evidence type="ECO:0000259" key="8">
    <source>
        <dbReference type="PROSITE" id="PS50075"/>
    </source>
</evidence>
<evidence type="ECO:0000256" key="4">
    <source>
        <dbReference type="ARBA" id="ARBA00022737"/>
    </source>
</evidence>
<dbReference type="PROSITE" id="PS00455">
    <property type="entry name" value="AMP_BINDING"/>
    <property type="match status" value="4"/>
</dbReference>
<dbReference type="Gene3D" id="3.30.559.10">
    <property type="entry name" value="Chloramphenicol acetyltransferase-like domain"/>
    <property type="match status" value="5"/>
</dbReference>
<dbReference type="SMART" id="SM00823">
    <property type="entry name" value="PKS_PP"/>
    <property type="match status" value="4"/>
</dbReference>
<dbReference type="Pfam" id="PF08241">
    <property type="entry name" value="Methyltransf_11"/>
    <property type="match status" value="1"/>
</dbReference>
<dbReference type="PANTHER" id="PTHR45527:SF1">
    <property type="entry name" value="FATTY ACID SYNTHASE"/>
    <property type="match status" value="1"/>
</dbReference>
<dbReference type="OMA" id="WISVHGG"/>
<dbReference type="Gene3D" id="1.10.1200.10">
    <property type="entry name" value="ACP-like"/>
    <property type="match status" value="4"/>
</dbReference>
<dbReference type="Gene3D" id="2.30.38.10">
    <property type="entry name" value="Luciferase, Domain 3"/>
    <property type="match status" value="2"/>
</dbReference>
<dbReference type="FunFam" id="3.30.300.30:FF:000084">
    <property type="entry name" value="Enniatin synthase"/>
    <property type="match status" value="2"/>
</dbReference>